<feature type="transmembrane region" description="Helical" evidence="2">
    <location>
        <begin position="170"/>
        <end position="190"/>
    </location>
</feature>
<accession>A0A562VGV5</accession>
<dbReference type="AlphaFoldDB" id="A0A562VGV5"/>
<keyword evidence="2" id="KW-0472">Membrane</keyword>
<evidence type="ECO:0000313" key="3">
    <source>
        <dbReference type="EMBL" id="TWJ17136.1"/>
    </source>
</evidence>
<feature type="region of interest" description="Disordered" evidence="1">
    <location>
        <begin position="1"/>
        <end position="21"/>
    </location>
</feature>
<gene>
    <name evidence="3" type="ORF">LX16_0052</name>
</gene>
<proteinExistence type="predicted"/>
<feature type="transmembrane region" description="Helical" evidence="2">
    <location>
        <begin position="142"/>
        <end position="164"/>
    </location>
</feature>
<name>A0A562VGV5_9ACTN</name>
<comment type="caution">
    <text evidence="3">The sequence shown here is derived from an EMBL/GenBank/DDBJ whole genome shotgun (WGS) entry which is preliminary data.</text>
</comment>
<feature type="compositionally biased region" description="Basic and acidic residues" evidence="1">
    <location>
        <begin position="8"/>
        <end position="21"/>
    </location>
</feature>
<dbReference type="EMBL" id="VLLL01000001">
    <property type="protein sequence ID" value="TWJ17136.1"/>
    <property type="molecule type" value="Genomic_DNA"/>
</dbReference>
<evidence type="ECO:0000256" key="2">
    <source>
        <dbReference type="SAM" id="Phobius"/>
    </source>
</evidence>
<reference evidence="3 4" key="1">
    <citation type="journal article" date="2013" name="Stand. Genomic Sci.">
        <title>Genomic Encyclopedia of Type Strains, Phase I: The one thousand microbial genomes (KMG-I) project.</title>
        <authorList>
            <person name="Kyrpides N.C."/>
            <person name="Woyke T."/>
            <person name="Eisen J.A."/>
            <person name="Garrity G."/>
            <person name="Lilburn T.G."/>
            <person name="Beck B.J."/>
            <person name="Whitman W.B."/>
            <person name="Hugenholtz P."/>
            <person name="Klenk H.P."/>
        </authorList>
    </citation>
    <scope>NUCLEOTIDE SEQUENCE [LARGE SCALE GENOMIC DNA]</scope>
    <source>
        <strain evidence="3 4">DSM 45044</strain>
    </source>
</reference>
<keyword evidence="4" id="KW-1185">Reference proteome</keyword>
<organism evidence="3 4">
    <name type="scientific">Stackebrandtia albiflava</name>
    <dbReference type="NCBI Taxonomy" id="406432"/>
    <lineage>
        <taxon>Bacteria</taxon>
        <taxon>Bacillati</taxon>
        <taxon>Actinomycetota</taxon>
        <taxon>Actinomycetes</taxon>
        <taxon>Glycomycetales</taxon>
        <taxon>Glycomycetaceae</taxon>
        <taxon>Stackebrandtia</taxon>
    </lineage>
</organism>
<dbReference type="Proteomes" id="UP000321617">
    <property type="component" value="Unassembled WGS sequence"/>
</dbReference>
<evidence type="ECO:0000313" key="4">
    <source>
        <dbReference type="Proteomes" id="UP000321617"/>
    </source>
</evidence>
<protein>
    <submittedName>
        <fullName evidence="3">Uncharacterized protein</fullName>
    </submittedName>
</protein>
<keyword evidence="2" id="KW-0812">Transmembrane</keyword>
<evidence type="ECO:0000256" key="1">
    <source>
        <dbReference type="SAM" id="MobiDB-lite"/>
    </source>
</evidence>
<sequence>MRVGDGVVGDRGDVRDEASEDRVDPRFEVGGHRRFRFGSVVDDPDSWVVEDDPFDAGRPPGLLGLPGFLLRWSSMYAVITVVAFAIGLELTRISRDLSGSTISAEELWNLLLAVLLYLVTPMMVGAILPLSLTYTFTRFVPLSVWTVIIMVGFIALGSGLQLFFLAFTSWYALIAVSAGNLLFAVALPVVERRRALRRRGRFE</sequence>
<feature type="transmembrane region" description="Helical" evidence="2">
    <location>
        <begin position="108"/>
        <end position="130"/>
    </location>
</feature>
<keyword evidence="2" id="KW-1133">Transmembrane helix</keyword>
<feature type="transmembrane region" description="Helical" evidence="2">
    <location>
        <begin position="68"/>
        <end position="88"/>
    </location>
</feature>